<organism evidence="7 8">
    <name type="scientific">Clostridium thailandense</name>
    <dbReference type="NCBI Taxonomy" id="2794346"/>
    <lineage>
        <taxon>Bacteria</taxon>
        <taxon>Bacillati</taxon>
        <taxon>Bacillota</taxon>
        <taxon>Clostridia</taxon>
        <taxon>Eubacteriales</taxon>
        <taxon>Clostridiaceae</taxon>
        <taxon>Clostridium</taxon>
    </lineage>
</organism>
<feature type="domain" description="DUF7884" evidence="6">
    <location>
        <begin position="7"/>
        <end position="93"/>
    </location>
</feature>
<evidence type="ECO:0000256" key="4">
    <source>
        <dbReference type="ARBA" id="ARBA00022691"/>
    </source>
</evidence>
<dbReference type="PIRSF" id="PIRSF003085">
    <property type="entry name" value="CMAS"/>
    <property type="match status" value="1"/>
</dbReference>
<evidence type="ECO:0000256" key="2">
    <source>
        <dbReference type="ARBA" id="ARBA00022603"/>
    </source>
</evidence>
<comment type="similarity">
    <text evidence="1">Belongs to the CFA/CMAS family.</text>
</comment>
<dbReference type="InterPro" id="IPR003333">
    <property type="entry name" value="CMAS"/>
</dbReference>
<evidence type="ECO:0000313" key="7">
    <source>
        <dbReference type="EMBL" id="MBV7274821.1"/>
    </source>
</evidence>
<dbReference type="Pfam" id="PF25371">
    <property type="entry name" value="DUF7884"/>
    <property type="match status" value="1"/>
</dbReference>
<evidence type="ECO:0000259" key="6">
    <source>
        <dbReference type="Pfam" id="PF25371"/>
    </source>
</evidence>
<evidence type="ECO:0000256" key="5">
    <source>
        <dbReference type="ARBA" id="ARBA00023098"/>
    </source>
</evidence>
<dbReference type="CDD" id="cd02440">
    <property type="entry name" value="AdoMet_MTases"/>
    <property type="match status" value="1"/>
</dbReference>
<dbReference type="InterPro" id="IPR057206">
    <property type="entry name" value="DUF7884"/>
</dbReference>
<dbReference type="InterPro" id="IPR050723">
    <property type="entry name" value="CFA/CMAS"/>
</dbReference>
<keyword evidence="5" id="KW-0443">Lipid metabolism</keyword>
<dbReference type="RefSeq" id="WP_218321882.1">
    <property type="nucleotide sequence ID" value="NZ_JAEEGC010000099.1"/>
</dbReference>
<evidence type="ECO:0000256" key="1">
    <source>
        <dbReference type="ARBA" id="ARBA00010815"/>
    </source>
</evidence>
<comment type="caution">
    <text evidence="7">The sequence shown here is derived from an EMBL/GenBank/DDBJ whole genome shotgun (WGS) entry which is preliminary data.</text>
</comment>
<dbReference type="PANTHER" id="PTHR43667:SF1">
    <property type="entry name" value="CYCLOPROPANE-FATTY-ACYL-PHOSPHOLIPID SYNTHASE"/>
    <property type="match status" value="1"/>
</dbReference>
<dbReference type="AlphaFoldDB" id="A0A949WS88"/>
<dbReference type="Pfam" id="PF02353">
    <property type="entry name" value="CMAS"/>
    <property type="match status" value="1"/>
</dbReference>
<dbReference type="Proteomes" id="UP000694308">
    <property type="component" value="Unassembled WGS sequence"/>
</dbReference>
<keyword evidence="4" id="KW-0949">S-adenosyl-L-methionine</keyword>
<evidence type="ECO:0000256" key="3">
    <source>
        <dbReference type="ARBA" id="ARBA00022679"/>
    </source>
</evidence>
<dbReference type="PANTHER" id="PTHR43667">
    <property type="entry name" value="CYCLOPROPANE-FATTY-ACYL-PHOSPHOLIPID SYNTHASE"/>
    <property type="match status" value="1"/>
</dbReference>
<keyword evidence="2 7" id="KW-0489">Methyltransferase</keyword>
<sequence length="391" mass="45412">MSIDKMFYKTLLESLFSDPFEVEFWDGEVEKYGEGESKFKIIFNEHISKADIIRDPSLAFGEGYMTKKIEIEGTIQGVIESLYNNKESFLSNSGKYADLIKRMSNNIKNSKENIEHHYDIGNDFYKLWLDDTMTYSCGYFRSPEDSLTTAQRNKVEHILKKFALVKGQTLLDIGCGWGELIITAAKEYRVKTLGITLSSEQFAKVNERIKSEGLKDLVQVRLADYRELKNIKFDRIVSVGMVEHVGKKHLPEYFEAVNSLLNEKGVSMLHCITSLDEGGTNTWIDKYIFPGGYIPSVKELVYNMSNYKFYLNDLESLRRHYGKTLECWATNFENALPEIRKTKDETFIRMWRLYLNSCAASFNCGNIDLHQFLFVKGVNNELPWTREYMYK</sequence>
<protein>
    <submittedName>
        <fullName evidence="7">Class I SAM-dependent methyltransferase</fullName>
    </submittedName>
</protein>
<evidence type="ECO:0000313" key="8">
    <source>
        <dbReference type="Proteomes" id="UP000694308"/>
    </source>
</evidence>
<name>A0A949WS88_9CLOT</name>
<dbReference type="GO" id="GO:0032259">
    <property type="term" value="P:methylation"/>
    <property type="evidence" value="ECO:0007669"/>
    <property type="project" value="UniProtKB-KW"/>
</dbReference>
<accession>A0A949WS88</accession>
<gene>
    <name evidence="7" type="ORF">I6U48_18145</name>
</gene>
<dbReference type="GO" id="GO:0008168">
    <property type="term" value="F:methyltransferase activity"/>
    <property type="evidence" value="ECO:0007669"/>
    <property type="project" value="UniProtKB-KW"/>
</dbReference>
<keyword evidence="8" id="KW-1185">Reference proteome</keyword>
<reference evidence="7" key="1">
    <citation type="submission" date="2020-12" db="EMBL/GenBank/DDBJ databases">
        <title>Clostridium thailandense sp. nov., a novel acetogenic bacterium isolated from peat land soil in Thailand.</title>
        <authorList>
            <person name="Chaikitkaew S."/>
            <person name="Birkeland N.K."/>
        </authorList>
    </citation>
    <scope>NUCLEOTIDE SEQUENCE</scope>
    <source>
        <strain evidence="7">PL3</strain>
    </source>
</reference>
<dbReference type="EMBL" id="JAEEGC010000099">
    <property type="protein sequence ID" value="MBV7274821.1"/>
    <property type="molecule type" value="Genomic_DNA"/>
</dbReference>
<keyword evidence="3" id="KW-0808">Transferase</keyword>
<dbReference type="GO" id="GO:0006629">
    <property type="term" value="P:lipid metabolic process"/>
    <property type="evidence" value="ECO:0007669"/>
    <property type="project" value="UniProtKB-KW"/>
</dbReference>
<proteinExistence type="inferred from homology"/>